<evidence type="ECO:0000313" key="2">
    <source>
        <dbReference type="Proteomes" id="UP000306409"/>
    </source>
</evidence>
<proteinExistence type="predicted"/>
<gene>
    <name evidence="1" type="ORF">EHE19_005790</name>
</gene>
<dbReference type="AlphaFoldDB" id="A0A4U7JG37"/>
<dbReference type="EMBL" id="CP061336">
    <property type="protein sequence ID" value="QNU67954.1"/>
    <property type="molecule type" value="Genomic_DNA"/>
</dbReference>
<dbReference type="Proteomes" id="UP000306409">
    <property type="component" value="Chromosome"/>
</dbReference>
<reference evidence="1 2" key="1">
    <citation type="submission" date="2020-09" db="EMBL/GenBank/DDBJ databases">
        <title>Characterization and genome sequencing of Ruminiclostridium sp. nov. MA18.</title>
        <authorList>
            <person name="Rettenmaier R."/>
            <person name="Kowollik M.-L."/>
            <person name="Liebl W."/>
            <person name="Zverlov V."/>
        </authorList>
    </citation>
    <scope>NUCLEOTIDE SEQUENCE [LARGE SCALE GENOMIC DNA]</scope>
    <source>
        <strain evidence="1 2">MA18</strain>
    </source>
</reference>
<evidence type="ECO:0000313" key="1">
    <source>
        <dbReference type="EMBL" id="QNU67954.1"/>
    </source>
</evidence>
<name>A0A4U7JG37_9FIRM</name>
<accession>A0A4U7JG37</accession>
<dbReference type="OrthoDB" id="2857165at2"/>
<keyword evidence="2" id="KW-1185">Reference proteome</keyword>
<dbReference type="KEGG" id="rher:EHE19_005790"/>
<dbReference type="RefSeq" id="WP_137698212.1">
    <property type="nucleotide sequence ID" value="NZ_CP061336.1"/>
</dbReference>
<protein>
    <submittedName>
        <fullName evidence="1">Uncharacterized protein</fullName>
    </submittedName>
</protein>
<organism evidence="1 2">
    <name type="scientific">Ruminiclostridium herbifermentans</name>
    <dbReference type="NCBI Taxonomy" id="2488810"/>
    <lineage>
        <taxon>Bacteria</taxon>
        <taxon>Bacillati</taxon>
        <taxon>Bacillota</taxon>
        <taxon>Clostridia</taxon>
        <taxon>Eubacteriales</taxon>
        <taxon>Oscillospiraceae</taxon>
        <taxon>Ruminiclostridium</taxon>
    </lineage>
</organism>
<sequence length="151" mass="17727">MTLLKNPKMNVFYISMISALYAFLFIFTSNHIEFNRLISHPNTLNSWFWNMWSEFIANGNMKYFGYVIIILTIVIIMLILFGKKKYDEYQVNILARSLIVAFTITVLILPVALILILSDPNYAIETMFMLLTIQWLSTLIVDLVYSVKYFK</sequence>